<evidence type="ECO:0000259" key="8">
    <source>
        <dbReference type="PROSITE" id="PS50887"/>
    </source>
</evidence>
<evidence type="ECO:0000256" key="2">
    <source>
        <dbReference type="ARBA" id="ARBA00012282"/>
    </source>
</evidence>
<dbReference type="InterPro" id="IPR013655">
    <property type="entry name" value="PAS_fold_3"/>
</dbReference>
<dbReference type="InterPro" id="IPR052155">
    <property type="entry name" value="Biofilm_reg_signaling"/>
</dbReference>
<protein>
    <recommendedName>
        <fullName evidence="2">cyclic-guanylate-specific phosphodiesterase</fullName>
        <ecNumber evidence="2">3.1.4.52</ecNumber>
    </recommendedName>
</protein>
<evidence type="ECO:0000256" key="3">
    <source>
        <dbReference type="ARBA" id="ARBA00022636"/>
    </source>
</evidence>
<dbReference type="SUPFAM" id="SSF55073">
    <property type="entry name" value="Nucleotide cyclase"/>
    <property type="match status" value="1"/>
</dbReference>
<dbReference type="InterPro" id="IPR043128">
    <property type="entry name" value="Rev_trsase/Diguanyl_cyclase"/>
</dbReference>
<sequence>MPRRPSRDLHTDRAAAAPAHGFARGRAGAARPGRASACCRHRRLPTLRLLRACATVSVRPSSPAALLTAVLIALLSCAAAWPQRVAAATRDFYFSRLGSELGLSQNSVTAFAQDAHGFVWVGTQGGLHRYDGQRYLAYRHDPRDPASLPDSYVTALALDGQRALWVGTHSEYLARLDLASGSIHRYGAPESQAGRQVVSLLPWREQVLIGTLAGLERLDPQTGTRELLLALPGEATRPAPWQGLAEGRDGSAWFASAAGLHRIRVDGRVERVGAAIALRSVLIDHRGVLWAGGGDGLYRLDGRTGVLVKIEDEALAGLRDARALTEAPDHRLWIAGFGTGLYRYDPQTGHSQRVHAEPGVEASLPEDTVDALMIDHGGLLWAGGVFRGVAVADPRGTRFSYVLDLEDARPDRAAADASIRALAQDDSGAIWIGTDNAHLRRYDLSGDRFQDMTSLLPANARQVAAIARQPETGPADAAAATAGAAAKPVPPGRLWLATSGGLLRLDPGTGRIEPVDLRGYKDAALRSLRFARDGSLWLGSEDIGALHYLPDSGVLVRYAYREGDPKGLSHPRVNAILEDRNGRIWFGTGDGLDLLDPKTGYLRHYRHVTDQADSLPGNVVRALHQSADGSIWVGTPAGLSRVVEFGDGRIRFEHPLAEVLGDHPVPVVFTIAERPDGRLWLGTDTGILRFDPGASLVRRYGLADGLQDLEFNAGAVAALADGRLAFGGVRGLNLFDPARIADSRYTPPVRLLGAWIGSDTSAGSSALWQSSKLEIPDGAGILRLRIGALDFGPNSGIRYRYRMDGFDRDWIDNGPRQDITYTRLPPGRYLFRAQSTNRDGVWNTQELTIPVGVDPPLWRHPLAIAALALAALGLLLSFGWRWHRARQRERGYFTQIREREERLKLALWASGEQFWDYDLKRRELHRMRVDDHNAQSPEIGVQADIADDHEIHPDDLPRVAELLRKHLKGDAALFLSEHRMRTPKGDWGWVRARGRVVERDGEGHPVRVAGTGRDVTAVRSAERERRIASEVLRSMAEAVAVFDRDFVFVSINPAFSRMTGYPEGEVIGQTTGLLDSRQHDPEFYSDMRDELQRSGRWSGEIWQQRKDGNEFLCWLQASIVLDSSGQRGHYVAVLTDITDQKRAEQELRYLANYDTLTSLPNRTLLSERLSRAIVRARRHGHRIALLFLDLDRFKDINDSLGHAAGDRILRAAAVRLQETVGAEHTVARLGGDEFTVVLENLDTPEQAEDVARRIIKAFESPLDFDERHDVAISPSIGISVYPDHAQVPTDLLKHADTAMYQAKAAGRRTFMRYTEAMDIEIRQRATISAALRKVLDRNELRLVFQPRLSLPEARITGVEALLRWQSAEYGNIPPTQFIPLAEESGLILEIGEWAMREACSRLRQWRQHGLDQLSVSVNVSAIQLLRGDLPKMVARALSESGIPPWRLELELTESVVMSNAAHTSNTMQALRELGVALAVDDFGTGYSSLAYLKRLPINTLKIDKEFISDLTRDPDDEAITTTVITMAHSLGLNVVAEGVELEEQMEFLRAHGCDEIQGYWLAKPLEADACLAFIKQWQPPQNVRAAF</sequence>
<dbReference type="SMART" id="SM00086">
    <property type="entry name" value="PAC"/>
    <property type="match status" value="2"/>
</dbReference>
<comment type="caution">
    <text evidence="9">The sequence shown here is derived from an EMBL/GenBank/DDBJ whole genome shotgun (WGS) entry which is preliminary data.</text>
</comment>
<feature type="domain" description="PAS" evidence="5">
    <location>
        <begin position="1024"/>
        <end position="1075"/>
    </location>
</feature>
<proteinExistence type="predicted"/>
<dbReference type="Gene3D" id="3.30.450.20">
    <property type="entry name" value="PAS domain"/>
    <property type="match status" value="2"/>
</dbReference>
<dbReference type="Pfam" id="PF07495">
    <property type="entry name" value="Y_Y_Y"/>
    <property type="match status" value="1"/>
</dbReference>
<evidence type="ECO:0000259" key="7">
    <source>
        <dbReference type="PROSITE" id="PS50883"/>
    </source>
</evidence>
<dbReference type="EMBL" id="RCTY01000056">
    <property type="protein sequence ID" value="ROU04677.1"/>
    <property type="molecule type" value="Genomic_DNA"/>
</dbReference>
<dbReference type="SMART" id="SM00091">
    <property type="entry name" value="PAS"/>
    <property type="match status" value="1"/>
</dbReference>
<evidence type="ECO:0000259" key="5">
    <source>
        <dbReference type="PROSITE" id="PS50112"/>
    </source>
</evidence>
<dbReference type="Pfam" id="PF07494">
    <property type="entry name" value="Reg_prop"/>
    <property type="match status" value="4"/>
</dbReference>
<dbReference type="GO" id="GO:0071111">
    <property type="term" value="F:cyclic-guanylate-specific phosphodiesterase activity"/>
    <property type="evidence" value="ECO:0007669"/>
    <property type="project" value="UniProtKB-EC"/>
</dbReference>
<dbReference type="Pfam" id="PF13426">
    <property type="entry name" value="PAS_9"/>
    <property type="match status" value="1"/>
</dbReference>
<dbReference type="InterPro" id="IPR001633">
    <property type="entry name" value="EAL_dom"/>
</dbReference>
<dbReference type="InterPro" id="IPR000160">
    <property type="entry name" value="GGDEF_dom"/>
</dbReference>
<dbReference type="InterPro" id="IPR000014">
    <property type="entry name" value="PAS"/>
</dbReference>
<dbReference type="Pfam" id="PF00563">
    <property type="entry name" value="EAL"/>
    <property type="match status" value="1"/>
</dbReference>
<dbReference type="InterPro" id="IPR035919">
    <property type="entry name" value="EAL_sf"/>
</dbReference>
<dbReference type="SUPFAM" id="SSF63829">
    <property type="entry name" value="Calcium-dependent phosphotriesterase"/>
    <property type="match status" value="4"/>
</dbReference>
<gene>
    <name evidence="9" type="ORF">D9T17_22795</name>
</gene>
<reference evidence="9 10" key="1">
    <citation type="submission" date="2018-10" db="EMBL/GenBank/DDBJ databases">
        <title>The genome of Lysobacter enzymogenes OH11.</title>
        <authorList>
            <person name="Liu F."/>
            <person name="Zhao Y."/>
            <person name="Qian G."/>
            <person name="Chen Y."/>
            <person name="Xu H."/>
        </authorList>
    </citation>
    <scope>NUCLEOTIDE SEQUENCE [LARGE SCALE GENOMIC DNA]</scope>
    <source>
        <strain evidence="9 10">OH11</strain>
    </source>
</reference>
<accession>A0A3N2RB83</accession>
<evidence type="ECO:0000256" key="4">
    <source>
        <dbReference type="ARBA" id="ARBA00051114"/>
    </source>
</evidence>
<dbReference type="Gene3D" id="2.60.40.10">
    <property type="entry name" value="Immunoglobulins"/>
    <property type="match status" value="1"/>
</dbReference>
<dbReference type="Proteomes" id="UP000275910">
    <property type="component" value="Unassembled WGS sequence"/>
</dbReference>
<dbReference type="GO" id="GO:0071732">
    <property type="term" value="P:cellular response to nitric oxide"/>
    <property type="evidence" value="ECO:0007669"/>
    <property type="project" value="UniProtKB-ARBA"/>
</dbReference>
<dbReference type="SUPFAM" id="SSF141868">
    <property type="entry name" value="EAL domain-like"/>
    <property type="match status" value="1"/>
</dbReference>
<dbReference type="SMART" id="SM00052">
    <property type="entry name" value="EAL"/>
    <property type="match status" value="1"/>
</dbReference>
<dbReference type="SUPFAM" id="SSF55785">
    <property type="entry name" value="PYP-like sensor domain (PAS domain)"/>
    <property type="match status" value="2"/>
</dbReference>
<dbReference type="NCBIfam" id="TIGR00254">
    <property type="entry name" value="GGDEF"/>
    <property type="match status" value="1"/>
</dbReference>
<dbReference type="NCBIfam" id="TIGR00229">
    <property type="entry name" value="sensory_box"/>
    <property type="match status" value="1"/>
</dbReference>
<dbReference type="PROSITE" id="PS50112">
    <property type="entry name" value="PAS"/>
    <property type="match status" value="1"/>
</dbReference>
<dbReference type="EC" id="3.1.4.52" evidence="2"/>
<dbReference type="FunFam" id="3.30.70.270:FF:000001">
    <property type="entry name" value="Diguanylate cyclase domain protein"/>
    <property type="match status" value="1"/>
</dbReference>
<dbReference type="InterPro" id="IPR013783">
    <property type="entry name" value="Ig-like_fold"/>
</dbReference>
<dbReference type="InterPro" id="IPR000700">
    <property type="entry name" value="PAS-assoc_C"/>
</dbReference>
<dbReference type="PROSITE" id="PS50883">
    <property type="entry name" value="EAL"/>
    <property type="match status" value="1"/>
</dbReference>
<dbReference type="FunFam" id="3.20.20.450:FF:000001">
    <property type="entry name" value="Cyclic di-GMP phosphodiesterase yahA"/>
    <property type="match status" value="1"/>
</dbReference>
<evidence type="ECO:0000313" key="9">
    <source>
        <dbReference type="EMBL" id="ROU04677.1"/>
    </source>
</evidence>
<dbReference type="PANTHER" id="PTHR44757">
    <property type="entry name" value="DIGUANYLATE CYCLASE DGCP"/>
    <property type="match status" value="1"/>
</dbReference>
<dbReference type="InterPro" id="IPR015943">
    <property type="entry name" value="WD40/YVTN_repeat-like_dom_sf"/>
</dbReference>
<feature type="domain" description="PAC" evidence="6">
    <location>
        <begin position="1097"/>
        <end position="1149"/>
    </location>
</feature>
<dbReference type="Gene3D" id="2.130.10.10">
    <property type="entry name" value="YVTN repeat-like/Quinoprotein amine dehydrogenase"/>
    <property type="match status" value="3"/>
</dbReference>
<dbReference type="SMART" id="SM00267">
    <property type="entry name" value="GGDEF"/>
    <property type="match status" value="1"/>
</dbReference>
<dbReference type="InterPro" id="IPR011110">
    <property type="entry name" value="Reg_prop"/>
</dbReference>
<dbReference type="PROSITE" id="PS50887">
    <property type="entry name" value="GGDEF"/>
    <property type="match status" value="1"/>
</dbReference>
<dbReference type="CDD" id="cd01949">
    <property type="entry name" value="GGDEF"/>
    <property type="match status" value="1"/>
</dbReference>
<evidence type="ECO:0000259" key="6">
    <source>
        <dbReference type="PROSITE" id="PS50113"/>
    </source>
</evidence>
<comment type="cofactor">
    <cofactor evidence="1">
        <name>Mg(2+)</name>
        <dbReference type="ChEBI" id="CHEBI:18420"/>
    </cofactor>
</comment>
<dbReference type="InterPro" id="IPR001610">
    <property type="entry name" value="PAC"/>
</dbReference>
<comment type="catalytic activity">
    <reaction evidence="4">
        <text>3',3'-c-di-GMP + H2O = 5'-phosphoguanylyl(3'-&gt;5')guanosine + H(+)</text>
        <dbReference type="Rhea" id="RHEA:24902"/>
        <dbReference type="ChEBI" id="CHEBI:15377"/>
        <dbReference type="ChEBI" id="CHEBI:15378"/>
        <dbReference type="ChEBI" id="CHEBI:58754"/>
        <dbReference type="ChEBI" id="CHEBI:58805"/>
        <dbReference type="EC" id="3.1.4.52"/>
    </reaction>
    <physiologicalReaction direction="left-to-right" evidence="4">
        <dbReference type="Rhea" id="RHEA:24903"/>
    </physiologicalReaction>
</comment>
<dbReference type="Gene3D" id="3.20.20.450">
    <property type="entry name" value="EAL domain"/>
    <property type="match status" value="1"/>
</dbReference>
<dbReference type="Pfam" id="PF00990">
    <property type="entry name" value="GGDEF"/>
    <property type="match status" value="1"/>
</dbReference>
<dbReference type="PROSITE" id="PS50113">
    <property type="entry name" value="PAC"/>
    <property type="match status" value="2"/>
</dbReference>
<dbReference type="CDD" id="cd00130">
    <property type="entry name" value="PAS"/>
    <property type="match status" value="2"/>
</dbReference>
<dbReference type="InterPro" id="IPR029787">
    <property type="entry name" value="Nucleotide_cyclase"/>
</dbReference>
<evidence type="ECO:0000313" key="10">
    <source>
        <dbReference type="Proteomes" id="UP000275910"/>
    </source>
</evidence>
<dbReference type="CDD" id="cd01948">
    <property type="entry name" value="EAL"/>
    <property type="match status" value="1"/>
</dbReference>
<feature type="domain" description="GGDEF" evidence="8">
    <location>
        <begin position="1181"/>
        <end position="1315"/>
    </location>
</feature>
<dbReference type="InterPro" id="IPR011123">
    <property type="entry name" value="Y_Y_Y"/>
</dbReference>
<dbReference type="PANTHER" id="PTHR44757:SF2">
    <property type="entry name" value="BIOFILM ARCHITECTURE MAINTENANCE PROTEIN MBAA"/>
    <property type="match status" value="1"/>
</dbReference>
<feature type="domain" description="PAC" evidence="6">
    <location>
        <begin position="974"/>
        <end position="1027"/>
    </location>
</feature>
<evidence type="ECO:0000256" key="1">
    <source>
        <dbReference type="ARBA" id="ARBA00001946"/>
    </source>
</evidence>
<feature type="domain" description="EAL" evidence="7">
    <location>
        <begin position="1324"/>
        <end position="1578"/>
    </location>
</feature>
<keyword evidence="3" id="KW-0973">c-di-GMP</keyword>
<dbReference type="InterPro" id="IPR035965">
    <property type="entry name" value="PAS-like_dom_sf"/>
</dbReference>
<organism evidence="9 10">
    <name type="scientific">Lysobacter enzymogenes</name>
    <dbReference type="NCBI Taxonomy" id="69"/>
    <lineage>
        <taxon>Bacteria</taxon>
        <taxon>Pseudomonadati</taxon>
        <taxon>Pseudomonadota</taxon>
        <taxon>Gammaproteobacteria</taxon>
        <taxon>Lysobacterales</taxon>
        <taxon>Lysobacteraceae</taxon>
        <taxon>Lysobacter</taxon>
    </lineage>
</organism>
<name>A0A3N2RB83_LYSEN</name>
<dbReference type="Pfam" id="PF08447">
    <property type="entry name" value="PAS_3"/>
    <property type="match status" value="1"/>
</dbReference>
<dbReference type="Gene3D" id="3.30.70.270">
    <property type="match status" value="1"/>
</dbReference>